<sequence>MTDLTNDESDRLVEDWMMFMRWMYDVPTWLLAILIIGAFVSVALLGLFITHRRIHKSSLATVIDNGTVGWFFSGVSVLYGLTLGLITVATWGNYATATAIASNESAAIAVLYRDLMGYPEPLQGELRNRLKAYTRTIIDHSWPAQQQGAISLKETSRLDEFQDAFLNGESQAESRAMLHAEALRAFNQMIELRRQRLDSIKGNVPGVLWSVVLIGALATITFSFFFLITNFSLHATMTGILAGMIGLLIFLLVVLDHPYWGEVSVTPEAYESVYTTLMDRVRK</sequence>
<evidence type="ECO:0000256" key="1">
    <source>
        <dbReference type="SAM" id="Phobius"/>
    </source>
</evidence>
<dbReference type="KEGG" id="fae:FAES_4253"/>
<evidence type="ECO:0000313" key="2">
    <source>
        <dbReference type="EMBL" id="CCH02253.1"/>
    </source>
</evidence>
<protein>
    <recommendedName>
        <fullName evidence="4">DUF4239 domain-containing protein</fullName>
    </recommendedName>
</protein>
<keyword evidence="1" id="KW-0812">Transmembrane</keyword>
<keyword evidence="3" id="KW-1185">Reference proteome</keyword>
<dbReference type="RefSeq" id="WP_015333352.1">
    <property type="nucleotide sequence ID" value="NC_020054.1"/>
</dbReference>
<feature type="transmembrane region" description="Helical" evidence="1">
    <location>
        <begin position="70"/>
        <end position="92"/>
    </location>
</feature>
<keyword evidence="1" id="KW-1133">Transmembrane helix</keyword>
<dbReference type="Pfam" id="PF14023">
    <property type="entry name" value="Bestrophin-like"/>
    <property type="match status" value="1"/>
</dbReference>
<dbReference type="Proteomes" id="UP000011058">
    <property type="component" value="Chromosome"/>
</dbReference>
<dbReference type="STRING" id="1166018.FAES_4253"/>
<dbReference type="EMBL" id="HE796683">
    <property type="protein sequence ID" value="CCH02253.1"/>
    <property type="molecule type" value="Genomic_DNA"/>
</dbReference>
<dbReference type="PATRIC" id="fig|1166018.3.peg.1210"/>
<dbReference type="HOGENOM" id="CLU_090342_3_0_10"/>
<dbReference type="eggNOG" id="ENOG5030DSB">
    <property type="taxonomic scope" value="Bacteria"/>
</dbReference>
<dbReference type="AlphaFoldDB" id="I0KDQ0"/>
<accession>I0KDQ0</accession>
<evidence type="ECO:0008006" key="4">
    <source>
        <dbReference type="Google" id="ProtNLM"/>
    </source>
</evidence>
<name>I0KDQ0_9BACT</name>
<keyword evidence="1" id="KW-0472">Membrane</keyword>
<reference evidence="2 3" key="1">
    <citation type="journal article" date="2012" name="J. Bacteriol.">
        <title>Genome Sequence of Fibrella aestuarina BUZ 2T, a Filamentous Marine Bacterium.</title>
        <authorList>
            <person name="Filippini M."/>
            <person name="Qi W."/>
            <person name="Blom J."/>
            <person name="Goesmann A."/>
            <person name="Smits T.H."/>
            <person name="Bagheri H.C."/>
        </authorList>
    </citation>
    <scope>NUCLEOTIDE SEQUENCE [LARGE SCALE GENOMIC DNA]</scope>
    <source>
        <strain evidence="3">BUZ 2T</strain>
    </source>
</reference>
<dbReference type="OrthoDB" id="9776669at2"/>
<dbReference type="InterPro" id="IPR025333">
    <property type="entry name" value="DUF4239"/>
</dbReference>
<gene>
    <name evidence="2" type="ORF">FAES_4253</name>
</gene>
<feature type="transmembrane region" description="Helical" evidence="1">
    <location>
        <begin position="26"/>
        <end position="49"/>
    </location>
</feature>
<feature type="transmembrane region" description="Helical" evidence="1">
    <location>
        <begin position="207"/>
        <end position="228"/>
    </location>
</feature>
<proteinExistence type="predicted"/>
<evidence type="ECO:0000313" key="3">
    <source>
        <dbReference type="Proteomes" id="UP000011058"/>
    </source>
</evidence>
<organism evidence="2 3">
    <name type="scientific">Fibrella aestuarina BUZ 2</name>
    <dbReference type="NCBI Taxonomy" id="1166018"/>
    <lineage>
        <taxon>Bacteria</taxon>
        <taxon>Pseudomonadati</taxon>
        <taxon>Bacteroidota</taxon>
        <taxon>Cytophagia</taxon>
        <taxon>Cytophagales</taxon>
        <taxon>Spirosomataceae</taxon>
        <taxon>Fibrella</taxon>
    </lineage>
</organism>
<feature type="transmembrane region" description="Helical" evidence="1">
    <location>
        <begin position="235"/>
        <end position="255"/>
    </location>
</feature>